<evidence type="ECO:0000313" key="2">
    <source>
        <dbReference type="Proteomes" id="UP000734854"/>
    </source>
</evidence>
<dbReference type="Proteomes" id="UP000734854">
    <property type="component" value="Unassembled WGS sequence"/>
</dbReference>
<gene>
    <name evidence="1" type="ORF">ZIOFF_010089</name>
</gene>
<dbReference type="EMBL" id="JACMSC010000003">
    <property type="protein sequence ID" value="KAG6527954.1"/>
    <property type="molecule type" value="Genomic_DNA"/>
</dbReference>
<evidence type="ECO:0000313" key="1">
    <source>
        <dbReference type="EMBL" id="KAG6527954.1"/>
    </source>
</evidence>
<name>A0A8J5HLQ4_ZINOF</name>
<keyword evidence="2" id="KW-1185">Reference proteome</keyword>
<sequence length="232" mass="26572">MATRRQPHFFSPTRDDHSTTTFSFVFTPDGSLLLRRFLPERELTFDRSPSFRFPGHEKKASALLKFELEIVVPNGAGPVALPTRQLVYLSFLSVHCITFHYIDDTLPFRFGGTDFPIDDFTAVCLLVYFGVTTLLDATSDDGQQSTNEQKENMFELAPQSETAVMNSISQKWQDFKNKLTSRFVWPNKDNPEKLSSSPSQYQILKAVWKAFVDERLHPSWEVRTHMVLAGNL</sequence>
<protein>
    <submittedName>
        <fullName evidence="1">Uncharacterized protein</fullName>
    </submittedName>
</protein>
<comment type="caution">
    <text evidence="1">The sequence shown here is derived from an EMBL/GenBank/DDBJ whole genome shotgun (WGS) entry which is preliminary data.</text>
</comment>
<accession>A0A8J5HLQ4</accession>
<dbReference type="AlphaFoldDB" id="A0A8J5HLQ4"/>
<proteinExistence type="predicted"/>
<reference evidence="1 2" key="1">
    <citation type="submission" date="2020-08" db="EMBL/GenBank/DDBJ databases">
        <title>Plant Genome Project.</title>
        <authorList>
            <person name="Zhang R.-G."/>
        </authorList>
    </citation>
    <scope>NUCLEOTIDE SEQUENCE [LARGE SCALE GENOMIC DNA]</scope>
    <source>
        <tissue evidence="1">Rhizome</tissue>
    </source>
</reference>
<organism evidence="1 2">
    <name type="scientific">Zingiber officinale</name>
    <name type="common">Ginger</name>
    <name type="synonym">Amomum zingiber</name>
    <dbReference type="NCBI Taxonomy" id="94328"/>
    <lineage>
        <taxon>Eukaryota</taxon>
        <taxon>Viridiplantae</taxon>
        <taxon>Streptophyta</taxon>
        <taxon>Embryophyta</taxon>
        <taxon>Tracheophyta</taxon>
        <taxon>Spermatophyta</taxon>
        <taxon>Magnoliopsida</taxon>
        <taxon>Liliopsida</taxon>
        <taxon>Zingiberales</taxon>
        <taxon>Zingiberaceae</taxon>
        <taxon>Zingiber</taxon>
    </lineage>
</organism>